<organism evidence="1 2">
    <name type="scientific">Ruegeria marisrubri</name>
    <dbReference type="NCBI Taxonomy" id="1685379"/>
    <lineage>
        <taxon>Bacteria</taxon>
        <taxon>Pseudomonadati</taxon>
        <taxon>Pseudomonadota</taxon>
        <taxon>Alphaproteobacteria</taxon>
        <taxon>Rhodobacterales</taxon>
        <taxon>Roseobacteraceae</taxon>
        <taxon>Ruegeria</taxon>
    </lineage>
</organism>
<evidence type="ECO:0000313" key="1">
    <source>
        <dbReference type="EMBL" id="KUJ76246.1"/>
    </source>
</evidence>
<accession>A0A0X3TP76</accession>
<dbReference type="RefSeq" id="WP_068349097.1">
    <property type="nucleotide sequence ID" value="NZ_LQBQ01000036.1"/>
</dbReference>
<proteinExistence type="predicted"/>
<comment type="caution">
    <text evidence="1">The sequence shown here is derived from an EMBL/GenBank/DDBJ whole genome shotgun (WGS) entry which is preliminary data.</text>
</comment>
<dbReference type="NCBIfam" id="NF005679">
    <property type="entry name" value="PRK07475.1"/>
    <property type="match status" value="1"/>
</dbReference>
<dbReference type="EMBL" id="LQBQ01000036">
    <property type="protein sequence ID" value="KUJ76246.1"/>
    <property type="molecule type" value="Genomic_DNA"/>
</dbReference>
<dbReference type="Gene3D" id="3.40.50.12500">
    <property type="match status" value="1"/>
</dbReference>
<sequence>MSVQTGGKTVFGATVGILMLETRFPRIPGDMGNAMTWPFPVHYRVVRGASPDKVVRGDPRALLDAFIDAGRDLVAMGADGITTNCGFLALVQNELREALGVPVATSSLMQVPMVQALLPPGKRTVILTISKATLTDAHLTAAGVPLDTPVYGTDAGKAFTRGILGDALEIDFAACRQDMLDAADEIVAGEPDAGAIVLECTNMVPYAADIRKRTGLPVYSIHSMIQWFQAGLMPRRFDPELGDPRF</sequence>
<name>A0A0X3TP76_9RHOB</name>
<evidence type="ECO:0000313" key="2">
    <source>
        <dbReference type="Proteomes" id="UP000053791"/>
    </source>
</evidence>
<protein>
    <recommendedName>
        <fullName evidence="3">Aspartate/glutamate racemase family protein</fullName>
    </recommendedName>
</protein>
<dbReference type="STRING" id="1685379.AVO45_13130"/>
<gene>
    <name evidence="1" type="ORF">AVO45_13130</name>
</gene>
<reference evidence="1 2" key="1">
    <citation type="submission" date="2015-12" db="EMBL/GenBank/DDBJ databases">
        <authorList>
            <person name="Shamseldin A."/>
            <person name="Moawad H."/>
            <person name="Abd El-Rahim W.M."/>
            <person name="Sadowsky M.J."/>
        </authorList>
    </citation>
    <scope>NUCLEOTIDE SEQUENCE [LARGE SCALE GENOMIC DNA]</scope>
    <source>
        <strain evidence="1 2">ZGT118</strain>
    </source>
</reference>
<dbReference type="OrthoDB" id="5465390at2"/>
<evidence type="ECO:0008006" key="3">
    <source>
        <dbReference type="Google" id="ProtNLM"/>
    </source>
</evidence>
<dbReference type="InterPro" id="IPR053714">
    <property type="entry name" value="Iso_Racemase_Enz_sf"/>
</dbReference>
<dbReference type="Proteomes" id="UP000053791">
    <property type="component" value="Unassembled WGS sequence"/>
</dbReference>
<dbReference type="AlphaFoldDB" id="A0A0X3TP76"/>
<keyword evidence="2" id="KW-1185">Reference proteome</keyword>